<feature type="transmembrane region" description="Helical" evidence="7">
    <location>
        <begin position="175"/>
        <end position="193"/>
    </location>
</feature>
<dbReference type="OrthoDB" id="9909019at2759"/>
<gene>
    <name evidence="9" type="ORF">AV274_5854</name>
</gene>
<comment type="domain">
    <text evidence="7">The DHHC domain is required for palmitoyltransferase activity.</text>
</comment>
<comment type="similarity">
    <text evidence="7">Belongs to the DHHC palmitoyltransferase family.</text>
</comment>
<feature type="domain" description="Palmitoyltransferase DHHC" evidence="8">
    <location>
        <begin position="131"/>
        <end position="308"/>
    </location>
</feature>
<feature type="transmembrane region" description="Helical" evidence="7">
    <location>
        <begin position="274"/>
        <end position="296"/>
    </location>
</feature>
<evidence type="ECO:0000256" key="5">
    <source>
        <dbReference type="ARBA" id="ARBA00023136"/>
    </source>
</evidence>
<dbReference type="STRING" id="478820.A0A196S934"/>
<evidence type="ECO:0000313" key="10">
    <source>
        <dbReference type="Proteomes" id="UP000078348"/>
    </source>
</evidence>
<feature type="transmembrane region" description="Helical" evidence="7">
    <location>
        <begin position="53"/>
        <end position="69"/>
    </location>
</feature>
<keyword evidence="4 7" id="KW-1133">Transmembrane helix</keyword>
<evidence type="ECO:0000256" key="3">
    <source>
        <dbReference type="ARBA" id="ARBA00022692"/>
    </source>
</evidence>
<dbReference type="InterPro" id="IPR001594">
    <property type="entry name" value="Palmitoyltrfase_DHHC"/>
</dbReference>
<comment type="catalytic activity">
    <reaction evidence="7">
        <text>L-cysteinyl-[protein] + hexadecanoyl-CoA = S-hexadecanoyl-L-cysteinyl-[protein] + CoA</text>
        <dbReference type="Rhea" id="RHEA:36683"/>
        <dbReference type="Rhea" id="RHEA-COMP:10131"/>
        <dbReference type="Rhea" id="RHEA-COMP:11032"/>
        <dbReference type="ChEBI" id="CHEBI:29950"/>
        <dbReference type="ChEBI" id="CHEBI:57287"/>
        <dbReference type="ChEBI" id="CHEBI:57379"/>
        <dbReference type="ChEBI" id="CHEBI:74151"/>
        <dbReference type="EC" id="2.3.1.225"/>
    </reaction>
</comment>
<evidence type="ECO:0000256" key="4">
    <source>
        <dbReference type="ARBA" id="ARBA00022989"/>
    </source>
</evidence>
<comment type="caution">
    <text evidence="9">The sequence shown here is derived from an EMBL/GenBank/DDBJ whole genome shotgun (WGS) entry which is preliminary data.</text>
</comment>
<dbReference type="PANTHER" id="PTHR22883">
    <property type="entry name" value="ZINC FINGER DHHC DOMAIN CONTAINING PROTEIN"/>
    <property type="match status" value="1"/>
</dbReference>
<accession>A0A196S934</accession>
<keyword evidence="3 7" id="KW-0812">Transmembrane</keyword>
<dbReference type="GO" id="GO:0005783">
    <property type="term" value="C:endoplasmic reticulum"/>
    <property type="evidence" value="ECO:0007669"/>
    <property type="project" value="TreeGrafter"/>
</dbReference>
<dbReference type="GO" id="GO:0006612">
    <property type="term" value="P:protein targeting to membrane"/>
    <property type="evidence" value="ECO:0007669"/>
    <property type="project" value="TreeGrafter"/>
</dbReference>
<proteinExistence type="inferred from homology"/>
<keyword evidence="10" id="KW-1185">Reference proteome</keyword>
<evidence type="ECO:0000259" key="8">
    <source>
        <dbReference type="Pfam" id="PF01529"/>
    </source>
</evidence>
<dbReference type="AlphaFoldDB" id="A0A196S934"/>
<dbReference type="GO" id="GO:0016020">
    <property type="term" value="C:membrane"/>
    <property type="evidence" value="ECO:0007669"/>
    <property type="project" value="UniProtKB-SubCell"/>
</dbReference>
<evidence type="ECO:0000256" key="7">
    <source>
        <dbReference type="RuleBase" id="RU079119"/>
    </source>
</evidence>
<feature type="transmembrane region" description="Helical" evidence="7">
    <location>
        <begin position="213"/>
        <end position="232"/>
    </location>
</feature>
<evidence type="ECO:0000256" key="6">
    <source>
        <dbReference type="ARBA" id="ARBA00023315"/>
    </source>
</evidence>
<organism evidence="9 10">
    <name type="scientific">Blastocystis sp. subtype 1 (strain ATCC 50177 / NandII)</name>
    <dbReference type="NCBI Taxonomy" id="478820"/>
    <lineage>
        <taxon>Eukaryota</taxon>
        <taxon>Sar</taxon>
        <taxon>Stramenopiles</taxon>
        <taxon>Bigyra</taxon>
        <taxon>Opalozoa</taxon>
        <taxon>Opalinata</taxon>
        <taxon>Blastocystidae</taxon>
        <taxon>Blastocystis</taxon>
    </lineage>
</organism>
<dbReference type="Pfam" id="PF01529">
    <property type="entry name" value="DHHC"/>
    <property type="match status" value="1"/>
</dbReference>
<evidence type="ECO:0000256" key="2">
    <source>
        <dbReference type="ARBA" id="ARBA00022679"/>
    </source>
</evidence>
<keyword evidence="2 7" id="KW-0808">Transferase</keyword>
<feature type="transmembrane region" description="Helical" evidence="7">
    <location>
        <begin position="244"/>
        <end position="268"/>
    </location>
</feature>
<dbReference type="InterPro" id="IPR039859">
    <property type="entry name" value="PFA4/ZDH16/20/ERF2-like"/>
</dbReference>
<dbReference type="Proteomes" id="UP000078348">
    <property type="component" value="Unassembled WGS sequence"/>
</dbReference>
<protein>
    <recommendedName>
        <fullName evidence="7">Palmitoyltransferase</fullName>
        <ecNumber evidence="7">2.3.1.225</ecNumber>
    </recommendedName>
</protein>
<reference evidence="9 10" key="1">
    <citation type="submission" date="2016-05" db="EMBL/GenBank/DDBJ databases">
        <title>Nuclear genome of Blastocystis sp. subtype 1 NandII.</title>
        <authorList>
            <person name="Gentekaki E."/>
            <person name="Curtis B."/>
            <person name="Stairs C."/>
            <person name="Eme L."/>
            <person name="Herman E."/>
            <person name="Klimes V."/>
            <person name="Arias M.C."/>
            <person name="Elias M."/>
            <person name="Hilliou F."/>
            <person name="Klute M."/>
            <person name="Malik S.-B."/>
            <person name="Pightling A."/>
            <person name="Rachubinski R."/>
            <person name="Salas D."/>
            <person name="Schlacht A."/>
            <person name="Suga H."/>
            <person name="Archibald J."/>
            <person name="Ball S.G."/>
            <person name="Clark G."/>
            <person name="Dacks J."/>
            <person name="Van Der Giezen M."/>
            <person name="Tsaousis A."/>
            <person name="Roger A."/>
        </authorList>
    </citation>
    <scope>NUCLEOTIDE SEQUENCE [LARGE SCALE GENOMIC DNA]</scope>
    <source>
        <strain evidence="10">ATCC 50177 / NandII</strain>
    </source>
</reference>
<evidence type="ECO:0000313" key="9">
    <source>
        <dbReference type="EMBL" id="OAO12499.1"/>
    </source>
</evidence>
<comment type="subcellular location">
    <subcellularLocation>
        <location evidence="1">Membrane</location>
        <topology evidence="1">Multi-pass membrane protein</topology>
    </subcellularLocation>
</comment>
<dbReference type="PROSITE" id="PS50216">
    <property type="entry name" value="DHHC"/>
    <property type="match status" value="1"/>
</dbReference>
<keyword evidence="5 7" id="KW-0472">Membrane</keyword>
<dbReference type="EC" id="2.3.1.225" evidence="7"/>
<dbReference type="EMBL" id="LXWW01000543">
    <property type="protein sequence ID" value="OAO12499.1"/>
    <property type="molecule type" value="Genomic_DNA"/>
</dbReference>
<sequence length="364" mass="40775">MSKKRIPRFSHSSVVLRMYTSEEPPVHTNTDNSFLEILKRACLQRKDKGELKYMTLVIGIGEVSLFFVFFPMNLYGIFVRCIGIAILYYLFMSMGSNPGILSPLPNVSVENGFQVIPVIQYQTADGMIVSSWCRTCHFYKPPTVHHCSVCNCCVVGFDHHCGWLNNCIASRNIHYFFWLLFYTCIGAALAFLREGRIAYQFFLQNDGLSVIRQNMNAFDGIAAGVILITLLLSPSRSYTGKIRCIIVVLIAVCILLLHLAIVSFHVAFASLMLLVNAGTLSLSIWTGSFLVHYVWLMKHNLTQGQYYKKEMASHKPLSTASAIRKVASIMLHLPPSPIPPAQPPYSPFCYLPPGSFSGAFSPHV</sequence>
<name>A0A196S934_BLAHN</name>
<dbReference type="GO" id="GO:0005794">
    <property type="term" value="C:Golgi apparatus"/>
    <property type="evidence" value="ECO:0007669"/>
    <property type="project" value="TreeGrafter"/>
</dbReference>
<feature type="transmembrane region" description="Helical" evidence="7">
    <location>
        <begin position="75"/>
        <end position="91"/>
    </location>
</feature>
<evidence type="ECO:0000256" key="1">
    <source>
        <dbReference type="ARBA" id="ARBA00004141"/>
    </source>
</evidence>
<dbReference type="GO" id="GO:0019706">
    <property type="term" value="F:protein-cysteine S-palmitoyltransferase activity"/>
    <property type="evidence" value="ECO:0007669"/>
    <property type="project" value="UniProtKB-EC"/>
</dbReference>
<keyword evidence="6 7" id="KW-0012">Acyltransferase</keyword>